<evidence type="ECO:0000313" key="1">
    <source>
        <dbReference type="EMBL" id="JAD54539.1"/>
    </source>
</evidence>
<proteinExistence type="predicted"/>
<sequence>MDVCKFILLDLSLKIFA</sequence>
<dbReference type="EMBL" id="GBRH01243356">
    <property type="protein sequence ID" value="JAD54539.1"/>
    <property type="molecule type" value="Transcribed_RNA"/>
</dbReference>
<protein>
    <submittedName>
        <fullName evidence="1">Uncharacterized protein</fullName>
    </submittedName>
</protein>
<dbReference type="AlphaFoldDB" id="A0A0A9AS19"/>
<reference evidence="1" key="2">
    <citation type="journal article" date="2015" name="Data Brief">
        <title>Shoot transcriptome of the giant reed, Arundo donax.</title>
        <authorList>
            <person name="Barrero R.A."/>
            <person name="Guerrero F.D."/>
            <person name="Moolhuijzen P."/>
            <person name="Goolsby J.A."/>
            <person name="Tidwell J."/>
            <person name="Bellgard S.E."/>
            <person name="Bellgard M.I."/>
        </authorList>
    </citation>
    <scope>NUCLEOTIDE SEQUENCE</scope>
    <source>
        <tissue evidence="1">Shoot tissue taken approximately 20 cm above the soil surface</tissue>
    </source>
</reference>
<organism evidence="1">
    <name type="scientific">Arundo donax</name>
    <name type="common">Giant reed</name>
    <name type="synonym">Donax arundinaceus</name>
    <dbReference type="NCBI Taxonomy" id="35708"/>
    <lineage>
        <taxon>Eukaryota</taxon>
        <taxon>Viridiplantae</taxon>
        <taxon>Streptophyta</taxon>
        <taxon>Embryophyta</taxon>
        <taxon>Tracheophyta</taxon>
        <taxon>Spermatophyta</taxon>
        <taxon>Magnoliopsida</taxon>
        <taxon>Liliopsida</taxon>
        <taxon>Poales</taxon>
        <taxon>Poaceae</taxon>
        <taxon>PACMAD clade</taxon>
        <taxon>Arundinoideae</taxon>
        <taxon>Arundineae</taxon>
        <taxon>Arundo</taxon>
    </lineage>
</organism>
<name>A0A0A9AS19_ARUDO</name>
<reference evidence="1" key="1">
    <citation type="submission" date="2014-09" db="EMBL/GenBank/DDBJ databases">
        <authorList>
            <person name="Magalhaes I.L.F."/>
            <person name="Oliveira U."/>
            <person name="Santos F.R."/>
            <person name="Vidigal T.H.D.A."/>
            <person name="Brescovit A.D."/>
            <person name="Santos A.J."/>
        </authorList>
    </citation>
    <scope>NUCLEOTIDE SEQUENCE</scope>
    <source>
        <tissue evidence="1">Shoot tissue taken approximately 20 cm above the soil surface</tissue>
    </source>
</reference>
<accession>A0A0A9AS19</accession>